<feature type="domain" description="Agenet-like" evidence="6">
    <location>
        <begin position="63"/>
        <end position="115"/>
    </location>
</feature>
<feature type="compositionally biased region" description="Basic and acidic residues" evidence="5">
    <location>
        <begin position="692"/>
        <end position="704"/>
    </location>
</feature>
<dbReference type="GO" id="GO:0048513">
    <property type="term" value="P:animal organ development"/>
    <property type="evidence" value="ECO:0007669"/>
    <property type="project" value="TreeGrafter"/>
</dbReference>
<comment type="caution">
    <text evidence="7">The sequence shown here is derived from an EMBL/GenBank/DDBJ whole genome shotgun (WGS) entry which is preliminary data.</text>
</comment>
<dbReference type="InterPro" id="IPR040148">
    <property type="entry name" value="FMR1"/>
</dbReference>
<dbReference type="CDD" id="cd22426">
    <property type="entry name" value="KH_I_FMR1_FXR_rpt2"/>
    <property type="match status" value="1"/>
</dbReference>
<dbReference type="PROSITE" id="PS51641">
    <property type="entry name" value="AGENET_LIKE"/>
    <property type="match status" value="1"/>
</dbReference>
<evidence type="ECO:0000256" key="4">
    <source>
        <dbReference type="PROSITE-ProRule" id="PRU00117"/>
    </source>
</evidence>
<dbReference type="CDD" id="cd20402">
    <property type="entry name" value="Tudor_Agenet_FMRP-like_rpt1"/>
    <property type="match status" value="1"/>
</dbReference>
<evidence type="ECO:0000259" key="6">
    <source>
        <dbReference type="PROSITE" id="PS51641"/>
    </source>
</evidence>
<dbReference type="CDD" id="cd22425">
    <property type="entry name" value="KH_I_FMR1_FXR_rpt1"/>
    <property type="match status" value="1"/>
</dbReference>
<dbReference type="EMBL" id="MU827787">
    <property type="protein sequence ID" value="KAJ7333184.1"/>
    <property type="molecule type" value="Genomic_DNA"/>
</dbReference>
<dbReference type="InterPro" id="IPR016197">
    <property type="entry name" value="Chromo-like_dom_sf"/>
</dbReference>
<dbReference type="GO" id="GO:0045202">
    <property type="term" value="C:synapse"/>
    <property type="evidence" value="ECO:0007669"/>
    <property type="project" value="UniProtKB-SubCell"/>
</dbReference>
<dbReference type="Proteomes" id="UP001163046">
    <property type="component" value="Unassembled WGS sequence"/>
</dbReference>
<evidence type="ECO:0000256" key="3">
    <source>
        <dbReference type="ARBA" id="ARBA00034103"/>
    </source>
</evidence>
<dbReference type="Pfam" id="PF00013">
    <property type="entry name" value="KH_1"/>
    <property type="match status" value="1"/>
</dbReference>
<dbReference type="GO" id="GO:0045727">
    <property type="term" value="P:positive regulation of translation"/>
    <property type="evidence" value="ECO:0007669"/>
    <property type="project" value="TreeGrafter"/>
</dbReference>
<dbReference type="InterPro" id="IPR004087">
    <property type="entry name" value="KH_dom"/>
</dbReference>
<accession>A0A9W9YC86</accession>
<evidence type="ECO:0000313" key="8">
    <source>
        <dbReference type="Proteomes" id="UP001163046"/>
    </source>
</evidence>
<dbReference type="SUPFAM" id="SSF54791">
    <property type="entry name" value="Eukaryotic type KH-domain (KH-domain type I)"/>
    <property type="match status" value="2"/>
</dbReference>
<reference evidence="7" key="1">
    <citation type="submission" date="2023-01" db="EMBL/GenBank/DDBJ databases">
        <title>Genome assembly of the deep-sea coral Lophelia pertusa.</title>
        <authorList>
            <person name="Herrera S."/>
            <person name="Cordes E."/>
        </authorList>
    </citation>
    <scope>NUCLEOTIDE SEQUENCE</scope>
    <source>
        <strain evidence="7">USNM1676648</strain>
        <tissue evidence="7">Polyp</tissue>
    </source>
</reference>
<dbReference type="PANTHER" id="PTHR10603">
    <property type="entry name" value="FRAGILE X MENTAL RETARDATION SYNDROME-RELATED PROTEIN"/>
    <property type="match status" value="1"/>
</dbReference>
<dbReference type="SMART" id="SM00322">
    <property type="entry name" value="KH"/>
    <property type="match status" value="2"/>
</dbReference>
<dbReference type="InterPro" id="IPR040472">
    <property type="entry name" value="FMRP_KH0"/>
</dbReference>
<dbReference type="GO" id="GO:0010494">
    <property type="term" value="C:cytoplasmic stress granule"/>
    <property type="evidence" value="ECO:0007669"/>
    <property type="project" value="UniProtKB-SubCell"/>
</dbReference>
<dbReference type="AlphaFoldDB" id="A0A9W9YC86"/>
<dbReference type="OrthoDB" id="424249at2759"/>
<dbReference type="Pfam" id="PF17904">
    <property type="entry name" value="KH_9"/>
    <property type="match status" value="1"/>
</dbReference>
<gene>
    <name evidence="7" type="primary">FXR1</name>
    <name evidence="7" type="ORF">OS493_018360</name>
</gene>
<protein>
    <submittedName>
        <fullName evidence="7">Fragile X mental retardation syndrome- protein 1</fullName>
    </submittedName>
</protein>
<feature type="compositionally biased region" description="Polar residues" evidence="5">
    <location>
        <begin position="579"/>
        <end position="593"/>
    </location>
</feature>
<evidence type="ECO:0000256" key="2">
    <source>
        <dbReference type="ARBA" id="ARBA00023018"/>
    </source>
</evidence>
<evidence type="ECO:0000313" key="7">
    <source>
        <dbReference type="EMBL" id="KAJ7333184.1"/>
    </source>
</evidence>
<comment type="subcellular location">
    <subcellularLocation>
        <location evidence="1">Cytoplasm</location>
        <location evidence="1">Stress granule</location>
    </subcellularLocation>
    <subcellularLocation>
        <location evidence="3">Synapse</location>
    </subcellularLocation>
</comment>
<feature type="compositionally biased region" description="Basic and acidic residues" evidence="5">
    <location>
        <begin position="627"/>
        <end position="684"/>
    </location>
</feature>
<organism evidence="7 8">
    <name type="scientific">Desmophyllum pertusum</name>
    <dbReference type="NCBI Taxonomy" id="174260"/>
    <lineage>
        <taxon>Eukaryota</taxon>
        <taxon>Metazoa</taxon>
        <taxon>Cnidaria</taxon>
        <taxon>Anthozoa</taxon>
        <taxon>Hexacorallia</taxon>
        <taxon>Scleractinia</taxon>
        <taxon>Caryophylliina</taxon>
        <taxon>Caryophylliidae</taxon>
        <taxon>Desmophyllum</taxon>
    </lineage>
</organism>
<dbReference type="SUPFAM" id="SSF54160">
    <property type="entry name" value="Chromo domain-like"/>
    <property type="match status" value="1"/>
</dbReference>
<keyword evidence="2" id="KW-0770">Synapse</keyword>
<dbReference type="Pfam" id="PF18336">
    <property type="entry name" value="Tudor_FRX1"/>
    <property type="match status" value="1"/>
</dbReference>
<feature type="region of interest" description="Disordered" evidence="5">
    <location>
        <begin position="425"/>
        <end position="704"/>
    </location>
</feature>
<dbReference type="GO" id="GO:0003730">
    <property type="term" value="F:mRNA 3'-UTR binding"/>
    <property type="evidence" value="ECO:0007669"/>
    <property type="project" value="TreeGrafter"/>
</dbReference>
<feature type="compositionally biased region" description="Polar residues" evidence="5">
    <location>
        <begin position="461"/>
        <end position="480"/>
    </location>
</feature>
<dbReference type="Gene3D" id="2.30.30.140">
    <property type="match status" value="2"/>
</dbReference>
<keyword evidence="8" id="KW-1185">Reference proteome</keyword>
<keyword evidence="4" id="KW-0694">RNA-binding</keyword>
<evidence type="ECO:0000256" key="5">
    <source>
        <dbReference type="SAM" id="MobiDB-lite"/>
    </source>
</evidence>
<dbReference type="FunFam" id="3.30.1370.10:FF:000054">
    <property type="entry name" value="Fragile X mental retardation protein 1"/>
    <property type="match status" value="1"/>
</dbReference>
<dbReference type="PANTHER" id="PTHR10603:SF7">
    <property type="entry name" value="FRAGILE X MESSENGER RIBONUCLEOPROTEIN 1 HOMOLOG"/>
    <property type="match status" value="1"/>
</dbReference>
<dbReference type="InterPro" id="IPR041560">
    <property type="entry name" value="Tudor_FRM1"/>
</dbReference>
<dbReference type="InterPro" id="IPR004088">
    <property type="entry name" value="KH_dom_type_1"/>
</dbReference>
<proteinExistence type="predicted"/>
<dbReference type="Gene3D" id="3.30.1370.10">
    <property type="entry name" value="K Homology domain, type 1"/>
    <property type="match status" value="2"/>
</dbReference>
<dbReference type="InterPro" id="IPR036612">
    <property type="entry name" value="KH_dom_type_1_sf"/>
</dbReference>
<evidence type="ECO:0000256" key="1">
    <source>
        <dbReference type="ARBA" id="ARBA00004210"/>
    </source>
</evidence>
<dbReference type="InterPro" id="IPR008395">
    <property type="entry name" value="Agenet-like_dom"/>
</dbReference>
<dbReference type="CDD" id="cd22427">
    <property type="entry name" value="KH_I_FMR1_FXR_rpt3"/>
    <property type="match status" value="1"/>
</dbReference>
<sequence length="704" mass="78995">MEDLSVEVCGKNGAYYKGYVRNIHQDQVTIALQHEISNSRRVPYEEVRLPPTANKRCDLYVDDEVEVFTRDDDGEPCGWWQARVVHKKGEFYVIQYAGWDATFNEIVPRERIRPSSRNGPISRNMYHKVMIDVPQDLRQLCKDDGTHREFKKQCGASCVYYNDELAVLVVLSRSERPVKCAAMLSEIHFRSLRTKMLLQSWTDETARQLETAKTQMGVVDMLTLPDHLMGLAIGAQGVNIQQARRLAGIISIEVDEENCTFHICGDCEATVKEARRLLEFAEETVYVSRPLVGKVIGKSGRIIQDIVDRSGVTRVKIEPPEERSSQEEKPAKKEVSFLFVGTKECIANARMMLDYHLSHLKDVEQMKKEKETLDQQLRSMGINPPPGPAYIPTPAEMRPGPSLSFIGQDNMLSIRDRSLTTESFAGDLSEGMSVSTKDGPKAKSNIRIRSSSESEVPENKANPQQSSRNSGNRRASTPTSDLKVVEEETEEGEQGKSKTGATANEANEKEEIITSSSPPREGKHKRPSPWFSGGNRRTDSEGKDDKKSEGHRKNNEHNDSRTNQGNGSKQHGRQDQRQRAGSKNSQQRQQTQPGYRPRGNSGNQFRPNTGSLSANWRDRSLAQSEAATKDKTKEAETKKDERNAEQNDEDKDKDVKVEEKVKENGDAKSPDEKPSGPVTDEKPADTNAAKSKSTETKSETAQEN</sequence>
<dbReference type="GO" id="GO:0045182">
    <property type="term" value="F:translation regulator activity"/>
    <property type="evidence" value="ECO:0007669"/>
    <property type="project" value="TreeGrafter"/>
</dbReference>
<feature type="compositionally biased region" description="Basic and acidic residues" evidence="5">
    <location>
        <begin position="536"/>
        <end position="560"/>
    </location>
</feature>
<dbReference type="GO" id="GO:0051028">
    <property type="term" value="P:mRNA transport"/>
    <property type="evidence" value="ECO:0007669"/>
    <property type="project" value="TreeGrafter"/>
</dbReference>
<name>A0A9W9YC86_9CNID</name>
<dbReference type="Pfam" id="PF05641">
    <property type="entry name" value="Agenet"/>
    <property type="match status" value="1"/>
</dbReference>
<dbReference type="GO" id="GO:0043488">
    <property type="term" value="P:regulation of mRNA stability"/>
    <property type="evidence" value="ECO:0007669"/>
    <property type="project" value="TreeGrafter"/>
</dbReference>
<feature type="compositionally biased region" description="Polar residues" evidence="5">
    <location>
        <begin position="600"/>
        <end position="614"/>
    </location>
</feature>
<dbReference type="PROSITE" id="PS50084">
    <property type="entry name" value="KH_TYPE_1"/>
    <property type="match status" value="2"/>
</dbReference>
<dbReference type="GO" id="GO:0005634">
    <property type="term" value="C:nucleus"/>
    <property type="evidence" value="ECO:0007669"/>
    <property type="project" value="TreeGrafter"/>
</dbReference>